<keyword evidence="4" id="KW-0808">Transferase</keyword>
<dbReference type="InterPro" id="IPR050736">
    <property type="entry name" value="Sensor_HK_Regulatory"/>
</dbReference>
<keyword evidence="7" id="KW-0812">Transmembrane</keyword>
<dbReference type="InterPro" id="IPR036097">
    <property type="entry name" value="HisK_dim/P_sf"/>
</dbReference>
<evidence type="ECO:0000256" key="3">
    <source>
        <dbReference type="ARBA" id="ARBA00022553"/>
    </source>
</evidence>
<dbReference type="Gene3D" id="3.30.565.10">
    <property type="entry name" value="Histidine kinase-like ATPase, C-terminal domain"/>
    <property type="match status" value="1"/>
</dbReference>
<accession>A0A1G2KR12</accession>
<dbReference type="InterPro" id="IPR005467">
    <property type="entry name" value="His_kinase_dom"/>
</dbReference>
<dbReference type="EC" id="2.7.13.3" evidence="2"/>
<dbReference type="SMART" id="SM00388">
    <property type="entry name" value="HisKA"/>
    <property type="match status" value="1"/>
</dbReference>
<feature type="domain" description="Histidine kinase" evidence="8">
    <location>
        <begin position="102"/>
        <end position="328"/>
    </location>
</feature>
<organism evidence="9 10">
    <name type="scientific">Candidatus Sungbacteria bacterium RIFCSPHIGHO2_02_FULL_49_20</name>
    <dbReference type="NCBI Taxonomy" id="1802272"/>
    <lineage>
        <taxon>Bacteria</taxon>
        <taxon>Candidatus Sungiibacteriota</taxon>
    </lineage>
</organism>
<comment type="catalytic activity">
    <reaction evidence="1">
        <text>ATP + protein L-histidine = ADP + protein N-phospho-L-histidine.</text>
        <dbReference type="EC" id="2.7.13.3"/>
    </reaction>
</comment>
<evidence type="ECO:0000256" key="5">
    <source>
        <dbReference type="ARBA" id="ARBA00022777"/>
    </source>
</evidence>
<dbReference type="FunFam" id="3.30.565.10:FF:000006">
    <property type="entry name" value="Sensor histidine kinase WalK"/>
    <property type="match status" value="1"/>
</dbReference>
<comment type="caution">
    <text evidence="9">The sequence shown here is derived from an EMBL/GenBank/DDBJ whole genome shotgun (WGS) entry which is preliminary data.</text>
</comment>
<proteinExistence type="predicted"/>
<dbReference type="SUPFAM" id="SSF55874">
    <property type="entry name" value="ATPase domain of HSP90 chaperone/DNA topoisomerase II/histidine kinase"/>
    <property type="match status" value="1"/>
</dbReference>
<keyword evidence="6" id="KW-0902">Two-component regulatory system</keyword>
<gene>
    <name evidence="9" type="ORF">A3C12_03270</name>
</gene>
<evidence type="ECO:0000259" key="8">
    <source>
        <dbReference type="PROSITE" id="PS50109"/>
    </source>
</evidence>
<evidence type="ECO:0000256" key="1">
    <source>
        <dbReference type="ARBA" id="ARBA00000085"/>
    </source>
</evidence>
<evidence type="ECO:0000313" key="10">
    <source>
        <dbReference type="Proteomes" id="UP000178710"/>
    </source>
</evidence>
<dbReference type="SMART" id="SM00387">
    <property type="entry name" value="HATPase_c"/>
    <property type="match status" value="1"/>
</dbReference>
<dbReference type="InterPro" id="IPR036890">
    <property type="entry name" value="HATPase_C_sf"/>
</dbReference>
<keyword evidence="5" id="KW-0418">Kinase</keyword>
<evidence type="ECO:0000256" key="7">
    <source>
        <dbReference type="SAM" id="Phobius"/>
    </source>
</evidence>
<name>A0A1G2KR12_9BACT</name>
<dbReference type="PRINTS" id="PR00344">
    <property type="entry name" value="BCTRLSENSOR"/>
</dbReference>
<dbReference type="PROSITE" id="PS50109">
    <property type="entry name" value="HIS_KIN"/>
    <property type="match status" value="1"/>
</dbReference>
<dbReference type="GO" id="GO:0000155">
    <property type="term" value="F:phosphorelay sensor kinase activity"/>
    <property type="evidence" value="ECO:0007669"/>
    <property type="project" value="InterPro"/>
</dbReference>
<dbReference type="CDD" id="cd00082">
    <property type="entry name" value="HisKA"/>
    <property type="match status" value="1"/>
</dbReference>
<keyword evidence="7" id="KW-1133">Transmembrane helix</keyword>
<dbReference type="EMBL" id="MHQK01000020">
    <property type="protein sequence ID" value="OHA01714.1"/>
    <property type="molecule type" value="Genomic_DNA"/>
</dbReference>
<dbReference type="PANTHER" id="PTHR43711:SF1">
    <property type="entry name" value="HISTIDINE KINASE 1"/>
    <property type="match status" value="1"/>
</dbReference>
<dbReference type="Pfam" id="PF02518">
    <property type="entry name" value="HATPase_c"/>
    <property type="match status" value="1"/>
</dbReference>
<evidence type="ECO:0000256" key="6">
    <source>
        <dbReference type="ARBA" id="ARBA00023012"/>
    </source>
</evidence>
<dbReference type="Pfam" id="PF00512">
    <property type="entry name" value="HisKA"/>
    <property type="match status" value="1"/>
</dbReference>
<evidence type="ECO:0000313" key="9">
    <source>
        <dbReference type="EMBL" id="OHA01714.1"/>
    </source>
</evidence>
<dbReference type="AlphaFoldDB" id="A0A1G2KR12"/>
<reference evidence="9 10" key="1">
    <citation type="journal article" date="2016" name="Nat. Commun.">
        <title>Thousands of microbial genomes shed light on interconnected biogeochemical processes in an aquifer system.</title>
        <authorList>
            <person name="Anantharaman K."/>
            <person name="Brown C.T."/>
            <person name="Hug L.A."/>
            <person name="Sharon I."/>
            <person name="Castelle C.J."/>
            <person name="Probst A.J."/>
            <person name="Thomas B.C."/>
            <person name="Singh A."/>
            <person name="Wilkins M.J."/>
            <person name="Karaoz U."/>
            <person name="Brodie E.L."/>
            <person name="Williams K.H."/>
            <person name="Hubbard S.S."/>
            <person name="Banfield J.F."/>
        </authorList>
    </citation>
    <scope>NUCLEOTIDE SEQUENCE [LARGE SCALE GENOMIC DNA]</scope>
</reference>
<evidence type="ECO:0000256" key="4">
    <source>
        <dbReference type="ARBA" id="ARBA00022679"/>
    </source>
</evidence>
<dbReference type="Proteomes" id="UP000178710">
    <property type="component" value="Unassembled WGS sequence"/>
</dbReference>
<dbReference type="SUPFAM" id="SSF47384">
    <property type="entry name" value="Homodimeric domain of signal transducing histidine kinase"/>
    <property type="match status" value="1"/>
</dbReference>
<feature type="transmembrane region" description="Helical" evidence="7">
    <location>
        <begin position="33"/>
        <end position="56"/>
    </location>
</feature>
<evidence type="ECO:0000256" key="2">
    <source>
        <dbReference type="ARBA" id="ARBA00012438"/>
    </source>
</evidence>
<keyword evidence="7" id="KW-0472">Membrane</keyword>
<dbReference type="InterPro" id="IPR004358">
    <property type="entry name" value="Sig_transdc_His_kin-like_C"/>
</dbReference>
<dbReference type="PANTHER" id="PTHR43711">
    <property type="entry name" value="TWO-COMPONENT HISTIDINE KINASE"/>
    <property type="match status" value="1"/>
</dbReference>
<dbReference type="Gene3D" id="1.10.287.130">
    <property type="match status" value="1"/>
</dbReference>
<dbReference type="InterPro" id="IPR003594">
    <property type="entry name" value="HATPase_dom"/>
</dbReference>
<keyword evidence="3" id="KW-0597">Phosphoprotein</keyword>
<protein>
    <recommendedName>
        <fullName evidence="2">histidine kinase</fullName>
        <ecNumber evidence="2">2.7.13.3</ecNumber>
    </recommendedName>
</protein>
<dbReference type="InterPro" id="IPR003661">
    <property type="entry name" value="HisK_dim/P_dom"/>
</dbReference>
<feature type="transmembrane region" description="Helical" evidence="7">
    <location>
        <begin position="62"/>
        <end position="86"/>
    </location>
</feature>
<sequence>MGGISQEQKRIPYFGLFSECGRFGLHWWQCPPFLFVAMGIFSITTMVVTAVLTARYFEDPEIPTVIAVSFVSGLFFTIGNLIIRGFEKIAQANRMKTEFISIASHQLRTPLSVFKWTLDLMIRDISNVEKKTGIRQEEFERLVGALTDSTERMARMVNALLDVSRIEAGTIVFDVQQFSLLDLTQQEVGNFRELADGAKVKINFDAPSAVRPVKADKLRVIMVIQNLLDNAMRYTPGEGTITVRIEDSGGPSITWSVSDQGLGIPKGEQTRIFGKFFRADNVKKEKIVGSGIGLYIARTIIEKSGGTIGFESEEGKGSTFWFTLPAVE</sequence>